<protein>
    <recommendedName>
        <fullName evidence="2">Fibroblast growth factor</fullName>
        <shortName evidence="2">FGF</shortName>
    </recommendedName>
</protein>
<dbReference type="InterPro" id="IPR002209">
    <property type="entry name" value="Fibroblast_GF_fam"/>
</dbReference>
<dbReference type="GO" id="GO:0008083">
    <property type="term" value="F:growth factor activity"/>
    <property type="evidence" value="ECO:0007669"/>
    <property type="project" value="InterPro"/>
</dbReference>
<name>A0AAW0NYU1_9GOBI</name>
<keyword evidence="4" id="KW-1185">Reference proteome</keyword>
<dbReference type="SMART" id="SM00442">
    <property type="entry name" value="FGF"/>
    <property type="match status" value="1"/>
</dbReference>
<dbReference type="PRINTS" id="PR00263">
    <property type="entry name" value="HBGFFGF"/>
</dbReference>
<dbReference type="Pfam" id="PF00167">
    <property type="entry name" value="FGF"/>
    <property type="match status" value="1"/>
</dbReference>
<dbReference type="Proteomes" id="UP001460270">
    <property type="component" value="Unassembled WGS sequence"/>
</dbReference>
<evidence type="ECO:0000256" key="1">
    <source>
        <dbReference type="ARBA" id="ARBA00007936"/>
    </source>
</evidence>
<gene>
    <name evidence="3" type="ORF">WMY93_013042</name>
</gene>
<organism evidence="3 4">
    <name type="scientific">Mugilogobius chulae</name>
    <name type="common">yellowstripe goby</name>
    <dbReference type="NCBI Taxonomy" id="88201"/>
    <lineage>
        <taxon>Eukaryota</taxon>
        <taxon>Metazoa</taxon>
        <taxon>Chordata</taxon>
        <taxon>Craniata</taxon>
        <taxon>Vertebrata</taxon>
        <taxon>Euteleostomi</taxon>
        <taxon>Actinopterygii</taxon>
        <taxon>Neopterygii</taxon>
        <taxon>Teleostei</taxon>
        <taxon>Neoteleostei</taxon>
        <taxon>Acanthomorphata</taxon>
        <taxon>Gobiaria</taxon>
        <taxon>Gobiiformes</taxon>
        <taxon>Gobioidei</taxon>
        <taxon>Gobiidae</taxon>
        <taxon>Gobionellinae</taxon>
        <taxon>Mugilogobius</taxon>
    </lineage>
</organism>
<evidence type="ECO:0000313" key="4">
    <source>
        <dbReference type="Proteomes" id="UP001460270"/>
    </source>
</evidence>
<proteinExistence type="inferred from homology"/>
<reference evidence="4" key="1">
    <citation type="submission" date="2024-04" db="EMBL/GenBank/DDBJ databases">
        <title>Salinicola lusitanus LLJ914,a marine bacterium isolated from the Okinawa Trough.</title>
        <authorList>
            <person name="Li J."/>
        </authorList>
    </citation>
    <scope>NUCLEOTIDE SEQUENCE [LARGE SCALE GENOMIC DNA]</scope>
</reference>
<keyword evidence="2" id="KW-0732">Signal</keyword>
<dbReference type="SUPFAM" id="SSF50353">
    <property type="entry name" value="Cytokine"/>
    <property type="match status" value="1"/>
</dbReference>
<comment type="caution">
    <text evidence="3">The sequence shown here is derived from an EMBL/GenBank/DDBJ whole genome shotgun (WGS) entry which is preliminary data.</text>
</comment>
<dbReference type="EMBL" id="JBBPFD010000009">
    <property type="protein sequence ID" value="KAK7912831.1"/>
    <property type="molecule type" value="Genomic_DNA"/>
</dbReference>
<accession>A0AAW0NYU1</accession>
<sequence length="210" mass="22864">MTLLLTLRDFLTAAALLLSTGVACAPAAERGVDAALGWAQVVRRRHLYAARTGLHLLIGEDGQVHGSADQSPHSLLEITPVSPGCVALRGVASDRFLCLRGADAALYTARVYIPDDCTFREQVQPDGYSVYTSHTHGLLLSLGSSRQRQKQRDRGAPALAQFLRGSAPWRSSLTRPVRPACDTQPLEPLEHMEAFGKLSQIIQSPSFHER</sequence>
<evidence type="ECO:0000256" key="2">
    <source>
        <dbReference type="RuleBase" id="RU049442"/>
    </source>
</evidence>
<dbReference type="PANTHER" id="PTHR11486">
    <property type="entry name" value="FIBROBLAST GROWTH FACTOR"/>
    <property type="match status" value="1"/>
</dbReference>
<dbReference type="Gene3D" id="2.80.10.50">
    <property type="match status" value="1"/>
</dbReference>
<dbReference type="AlphaFoldDB" id="A0AAW0NYU1"/>
<feature type="chain" id="PRO_5043085551" description="Fibroblast growth factor" evidence="2">
    <location>
        <begin position="25"/>
        <end position="210"/>
    </location>
</feature>
<dbReference type="InterPro" id="IPR008996">
    <property type="entry name" value="IL1/FGF"/>
</dbReference>
<evidence type="ECO:0000313" key="3">
    <source>
        <dbReference type="EMBL" id="KAK7912831.1"/>
    </source>
</evidence>
<feature type="signal peptide" evidence="2">
    <location>
        <begin position="1"/>
        <end position="24"/>
    </location>
</feature>
<comment type="similarity">
    <text evidence="1 2">Belongs to the heparin-binding growth factors family.</text>
</comment>